<feature type="region of interest" description="Disordered" evidence="8">
    <location>
        <begin position="678"/>
        <end position="700"/>
    </location>
</feature>
<dbReference type="EMBL" id="VIIS01001725">
    <property type="protein sequence ID" value="KAF0293740.1"/>
    <property type="molecule type" value="Genomic_DNA"/>
</dbReference>
<keyword evidence="5" id="KW-0472">Membrane</keyword>
<accession>A0A6A4VQQ6</accession>
<evidence type="ECO:0000256" key="6">
    <source>
        <dbReference type="ARBA" id="ARBA00045654"/>
    </source>
</evidence>
<dbReference type="PANTHER" id="PTHR16023">
    <property type="entry name" value="TAX1 BINDING PROTEIN-RELATED"/>
    <property type="match status" value="1"/>
</dbReference>
<comment type="subcellular location">
    <subcellularLocation>
        <location evidence="1">Endomembrane system</location>
    </subcellularLocation>
</comment>
<evidence type="ECO:0000259" key="9">
    <source>
        <dbReference type="Pfam" id="PF11916"/>
    </source>
</evidence>
<keyword evidence="11" id="KW-1185">Reference proteome</keyword>
<keyword evidence="4" id="KW-0677">Repeat</keyword>
<evidence type="ECO:0000256" key="3">
    <source>
        <dbReference type="ARBA" id="ARBA00013840"/>
    </source>
</evidence>
<dbReference type="GO" id="GO:0006661">
    <property type="term" value="P:phosphatidylinositol biosynthetic process"/>
    <property type="evidence" value="ECO:0007669"/>
    <property type="project" value="InterPro"/>
</dbReference>
<protein>
    <recommendedName>
        <fullName evidence="3">Protein VAC14 homolog</fullName>
    </recommendedName>
</protein>
<comment type="subunit">
    <text evidence="7">Forms pentamers. Component of the PI(3,5)P2 regulatory complex/PAS complex, at least composed of PIKFYVE, FIG4 and VAC14. VAC14 nucleates the assembly of the complex and serves as a scaffold by pentamerizing into a star-shaped structure, which can bind a single copy each of PIKFYVE and FIG4 and coordinates their activities. Interacts with NOS1.</text>
</comment>
<comment type="caution">
    <text evidence="10">The sequence shown here is derived from an EMBL/GenBank/DDBJ whole genome shotgun (WGS) entry which is preliminary data.</text>
</comment>
<comment type="function">
    <text evidence="6">Scaffold protein component of the PI(3,5)P2 regulatory complex which regulates both the synthesis and turnover of phosphatidylinositol 3,5-bisphosphate (PtdIns(3,5)P2). Pentamerizes into a star-shaped structure and nucleates the assembly of the complex. The pentamer binds a single copy each of PIKFYVE and FIG4 and coordinates both PIKfyve kinase activity and FIG4 phosphatase activity, being required to maintain normal levels of phosphatidylinositol 3-phosphate (PtdIns(3)P) and phosphatidylinositol 5-phosphate (PtdIns(5)P). Plays a role in the biogenesis of endosome carrier vesicles (ECV) / multivesicular bodies (MVB) transport intermediates from early endosomes.</text>
</comment>
<evidence type="ECO:0000256" key="7">
    <source>
        <dbReference type="ARBA" id="ARBA00047092"/>
    </source>
</evidence>
<evidence type="ECO:0000256" key="4">
    <source>
        <dbReference type="ARBA" id="ARBA00022737"/>
    </source>
</evidence>
<reference evidence="10 11" key="1">
    <citation type="submission" date="2019-07" db="EMBL/GenBank/DDBJ databases">
        <title>Draft genome assembly of a fouling barnacle, Amphibalanus amphitrite (Darwin, 1854): The first reference genome for Thecostraca.</title>
        <authorList>
            <person name="Kim W."/>
        </authorList>
    </citation>
    <scope>NUCLEOTIDE SEQUENCE [LARGE SCALE GENOMIC DNA]</scope>
    <source>
        <strain evidence="10">SNU_AA5</strain>
        <tissue evidence="10">Soma without cirri and trophi</tissue>
    </source>
</reference>
<name>A0A6A4VQQ6_AMPAM</name>
<evidence type="ECO:0000256" key="1">
    <source>
        <dbReference type="ARBA" id="ARBA00004308"/>
    </source>
</evidence>
<dbReference type="OrthoDB" id="5574975at2759"/>
<dbReference type="InterPro" id="IPR016024">
    <property type="entry name" value="ARM-type_fold"/>
</dbReference>
<evidence type="ECO:0000256" key="2">
    <source>
        <dbReference type="ARBA" id="ARBA00010225"/>
    </source>
</evidence>
<dbReference type="Pfam" id="PF12755">
    <property type="entry name" value="Vac14_Fab1_bd"/>
    <property type="match status" value="1"/>
</dbReference>
<dbReference type="SUPFAM" id="SSF48371">
    <property type="entry name" value="ARM repeat"/>
    <property type="match status" value="1"/>
</dbReference>
<comment type="similarity">
    <text evidence="2">Belongs to the VAC14 family.</text>
</comment>
<evidence type="ECO:0000256" key="8">
    <source>
        <dbReference type="SAM" id="MobiDB-lite"/>
    </source>
</evidence>
<dbReference type="PANTHER" id="PTHR16023:SF0">
    <property type="entry name" value="PROTEIN VAC14 HOMOLOG"/>
    <property type="match status" value="1"/>
</dbReference>
<proteinExistence type="inferred from homology"/>
<feature type="domain" description="Vacuolar protein 14 C-terminal Fig4-binding" evidence="9">
    <location>
        <begin position="496"/>
        <end position="676"/>
    </location>
</feature>
<dbReference type="Proteomes" id="UP000440578">
    <property type="component" value="Unassembled WGS sequence"/>
</dbReference>
<evidence type="ECO:0000313" key="10">
    <source>
        <dbReference type="EMBL" id="KAF0293740.1"/>
    </source>
</evidence>
<evidence type="ECO:0000313" key="11">
    <source>
        <dbReference type="Proteomes" id="UP000440578"/>
    </source>
</evidence>
<dbReference type="InterPro" id="IPR021841">
    <property type="entry name" value="VAC14_Fig4p-bd"/>
</dbReference>
<gene>
    <name evidence="10" type="primary">Vac14_0</name>
    <name evidence="10" type="ORF">FJT64_008524</name>
</gene>
<dbReference type="InterPro" id="IPR026825">
    <property type="entry name" value="Vac14"/>
</dbReference>
<dbReference type="Pfam" id="PF11916">
    <property type="entry name" value="Vac14_Fig4_bd"/>
    <property type="match status" value="1"/>
</dbReference>
<dbReference type="GO" id="GO:0070772">
    <property type="term" value="C:PAS complex"/>
    <property type="evidence" value="ECO:0007669"/>
    <property type="project" value="InterPro"/>
</dbReference>
<dbReference type="Gene3D" id="1.25.10.10">
    <property type="entry name" value="Leucine-rich Repeat Variant"/>
    <property type="match status" value="3"/>
</dbReference>
<dbReference type="AlphaFoldDB" id="A0A6A4VQQ6"/>
<dbReference type="InterPro" id="IPR011989">
    <property type="entry name" value="ARM-like"/>
</dbReference>
<sequence>MSQCLLSLQSVPLPTAAQSGQSTYPAMAEVEFSPLTPSCYRALTDKLYDKRKIAAAEIEKMVRDFVMANNTAMLDQLLGVFCAMCDSPNTNTVKGGLMGVGAMAVAMGQPSVVPYATAMIETVLTCFVKSHESRLRYYGCEALYNVCKSVRSATMPSFNRVWCAMAQLKTDPDLNVRSGADMLDRLLNDLVVECVQFDLPSLMPHVRDRVYTDERIVRQLIISWLGHLHSLPEHDLLPFLPELLDGLFRILSDPDDTLMTSCESLLQRFLDSIHKRSNTVNFAGMISVLITHIQSQDPNTQRVAVCWTKEFVALAGPSLLPQLAGILLAVLPCLALQDDTRQLTKENAKTISYNLMQLVRPDTSVGNAPFSPPAAAAPAPVQTPPASGINLQAVVEVLTSRLADTQSVPTKVAILKWFRHLEEQLPDAMYQHLDRVFPVLLTKLSDPADEVVVLNIQVLAEICSANPAAPQEIVGSHYFNTVMESLLEVFENNLGLLEDRGPIIIRQLCILLSAEQIFRTLATSLRSNTNLDFVSLMIRQLNTILLTSAELYELRTELRLLTTEESRGLFVELYRTWCLNPIATISLCLLTQNYEHALAVVKCLPSSSGSIEVTVDYLTELDRLVQLLETPIFTYLRLQLLEPWLYPELLDTLYGLLMTLPQTEAFTVLRRRLDCVPNHRRQQDKSRRGSGPAHSSTISL</sequence>
<evidence type="ECO:0000256" key="5">
    <source>
        <dbReference type="ARBA" id="ARBA00023136"/>
    </source>
</evidence>
<dbReference type="GO" id="GO:0010008">
    <property type="term" value="C:endosome membrane"/>
    <property type="evidence" value="ECO:0007669"/>
    <property type="project" value="TreeGrafter"/>
</dbReference>
<organism evidence="10 11">
    <name type="scientific">Amphibalanus amphitrite</name>
    <name type="common">Striped barnacle</name>
    <name type="synonym">Balanus amphitrite</name>
    <dbReference type="NCBI Taxonomy" id="1232801"/>
    <lineage>
        <taxon>Eukaryota</taxon>
        <taxon>Metazoa</taxon>
        <taxon>Ecdysozoa</taxon>
        <taxon>Arthropoda</taxon>
        <taxon>Crustacea</taxon>
        <taxon>Multicrustacea</taxon>
        <taxon>Cirripedia</taxon>
        <taxon>Thoracica</taxon>
        <taxon>Thoracicalcarea</taxon>
        <taxon>Balanomorpha</taxon>
        <taxon>Balanoidea</taxon>
        <taxon>Balanidae</taxon>
        <taxon>Amphibalaninae</taxon>
        <taxon>Amphibalanus</taxon>
    </lineage>
</organism>